<dbReference type="GO" id="GO:0003676">
    <property type="term" value="F:nucleic acid binding"/>
    <property type="evidence" value="ECO:0007669"/>
    <property type="project" value="InterPro"/>
</dbReference>
<evidence type="ECO:0000313" key="1">
    <source>
        <dbReference type="EMBL" id="RDX91362.1"/>
    </source>
</evidence>
<dbReference type="AlphaFoldDB" id="A0A371GLC0"/>
<dbReference type="PANTHER" id="PTHR48475">
    <property type="entry name" value="RIBONUCLEASE H"/>
    <property type="match status" value="1"/>
</dbReference>
<reference evidence="1" key="1">
    <citation type="submission" date="2018-05" db="EMBL/GenBank/DDBJ databases">
        <title>Draft genome of Mucuna pruriens seed.</title>
        <authorList>
            <person name="Nnadi N.E."/>
            <person name="Vos R."/>
            <person name="Hasami M.H."/>
            <person name="Devisetty U.K."/>
            <person name="Aguiy J.C."/>
        </authorList>
    </citation>
    <scope>NUCLEOTIDE SEQUENCE [LARGE SCALE GENOMIC DNA]</scope>
    <source>
        <strain evidence="1">JCA_2017</strain>
    </source>
</reference>
<dbReference type="Proteomes" id="UP000257109">
    <property type="component" value="Unassembled WGS sequence"/>
</dbReference>
<comment type="caution">
    <text evidence="1">The sequence shown here is derived from an EMBL/GenBank/DDBJ whole genome shotgun (WGS) entry which is preliminary data.</text>
</comment>
<protein>
    <submittedName>
        <fullName evidence="1">Uncharacterized protein</fullName>
    </submittedName>
</protein>
<proteinExistence type="predicted"/>
<dbReference type="OrthoDB" id="2016337at2759"/>
<dbReference type="STRING" id="157652.A0A371GLC0"/>
<dbReference type="InterPro" id="IPR036397">
    <property type="entry name" value="RNaseH_sf"/>
</dbReference>
<organism evidence="1 2">
    <name type="scientific">Mucuna pruriens</name>
    <name type="common">Velvet bean</name>
    <name type="synonym">Dolichos pruriens</name>
    <dbReference type="NCBI Taxonomy" id="157652"/>
    <lineage>
        <taxon>Eukaryota</taxon>
        <taxon>Viridiplantae</taxon>
        <taxon>Streptophyta</taxon>
        <taxon>Embryophyta</taxon>
        <taxon>Tracheophyta</taxon>
        <taxon>Spermatophyta</taxon>
        <taxon>Magnoliopsida</taxon>
        <taxon>eudicotyledons</taxon>
        <taxon>Gunneridae</taxon>
        <taxon>Pentapetalae</taxon>
        <taxon>rosids</taxon>
        <taxon>fabids</taxon>
        <taxon>Fabales</taxon>
        <taxon>Fabaceae</taxon>
        <taxon>Papilionoideae</taxon>
        <taxon>50 kb inversion clade</taxon>
        <taxon>NPAAA clade</taxon>
        <taxon>indigoferoid/millettioid clade</taxon>
        <taxon>Phaseoleae</taxon>
        <taxon>Mucuna</taxon>
    </lineage>
</organism>
<dbReference type="PANTHER" id="PTHR48475:SF2">
    <property type="entry name" value="RIBONUCLEASE H"/>
    <property type="match status" value="1"/>
</dbReference>
<sequence>MAILQVGVDILGPFPTAPGQIKYLIVAVDYFTKWVEAELVASILAERIKRFYCKKTICHFGLPAEIIEAANKVILRGLRKRLEEAKGRWVEELPQVLWSYHTTPHSTTNETPFCLTFDTEAMIPIEIEEPSPRTALFRPGENEEELRVNLDLLQETWEIAHVREYAMKGRASKRHNIKLMPRKFECRDLLLRKITRAVESNKLTPV</sequence>
<name>A0A371GLC0_MUCPR</name>
<accession>A0A371GLC0</accession>
<dbReference type="InterPro" id="IPR012337">
    <property type="entry name" value="RNaseH-like_sf"/>
</dbReference>
<keyword evidence="2" id="KW-1185">Reference proteome</keyword>
<gene>
    <name evidence="1" type="ORF">CR513_26672</name>
</gene>
<dbReference type="Gene3D" id="3.30.420.10">
    <property type="entry name" value="Ribonuclease H-like superfamily/Ribonuclease H"/>
    <property type="match status" value="2"/>
</dbReference>
<dbReference type="EMBL" id="QJKJ01005144">
    <property type="protein sequence ID" value="RDX91362.1"/>
    <property type="molecule type" value="Genomic_DNA"/>
</dbReference>
<evidence type="ECO:0000313" key="2">
    <source>
        <dbReference type="Proteomes" id="UP000257109"/>
    </source>
</evidence>
<dbReference type="SUPFAM" id="SSF53098">
    <property type="entry name" value="Ribonuclease H-like"/>
    <property type="match status" value="1"/>
</dbReference>
<feature type="non-terminal residue" evidence="1">
    <location>
        <position position="1"/>
    </location>
</feature>